<keyword evidence="3" id="KW-0547">Nucleotide-binding</keyword>
<feature type="transmembrane region" description="Helical" evidence="7">
    <location>
        <begin position="246"/>
        <end position="265"/>
    </location>
</feature>
<dbReference type="Pfam" id="PF00664">
    <property type="entry name" value="ABC_membrane"/>
    <property type="match status" value="1"/>
</dbReference>
<dbReference type="PROSITE" id="PS00211">
    <property type="entry name" value="ABC_TRANSPORTER_1"/>
    <property type="match status" value="1"/>
</dbReference>
<dbReference type="PROSITE" id="PS50893">
    <property type="entry name" value="ABC_TRANSPORTER_2"/>
    <property type="match status" value="1"/>
</dbReference>
<keyword evidence="2 7" id="KW-0812">Transmembrane</keyword>
<dbReference type="InterPro" id="IPR003439">
    <property type="entry name" value="ABC_transporter-like_ATP-bd"/>
</dbReference>
<dbReference type="InterPro" id="IPR017871">
    <property type="entry name" value="ABC_transporter-like_CS"/>
</dbReference>
<dbReference type="PANTHER" id="PTHR43394:SF1">
    <property type="entry name" value="ATP-BINDING CASSETTE SUB-FAMILY B MEMBER 10, MITOCHONDRIAL"/>
    <property type="match status" value="1"/>
</dbReference>
<dbReference type="PROSITE" id="PS50929">
    <property type="entry name" value="ABC_TM1F"/>
    <property type="match status" value="1"/>
</dbReference>
<evidence type="ECO:0000259" key="9">
    <source>
        <dbReference type="PROSITE" id="PS50929"/>
    </source>
</evidence>
<feature type="domain" description="ABC transmembrane type-1" evidence="9">
    <location>
        <begin position="31"/>
        <end position="285"/>
    </location>
</feature>
<evidence type="ECO:0000256" key="3">
    <source>
        <dbReference type="ARBA" id="ARBA00022741"/>
    </source>
</evidence>
<dbReference type="SMART" id="SM00382">
    <property type="entry name" value="AAA"/>
    <property type="match status" value="1"/>
</dbReference>
<evidence type="ECO:0000256" key="1">
    <source>
        <dbReference type="ARBA" id="ARBA00004651"/>
    </source>
</evidence>
<sequence>MLSTHRRTILSYAAKQLNPHKWKIIANIANGIIRSILFLTPPVMIKYILEWVLPQKDWNLLLIICCCVILAPIAGSIMVAFETYLSRFLYRLYGIGQGDLYQRVQHRSFAWFQRTRTGDLITRMLDDTRTLYQFVDGTISFMLVLGVTIIIGSIVLLTYHFILGVAIILLWGIQSLIIARYGDAVKRRTAAIQRQTSNITETARELLSGAHWITMSGQEDKAMSALHVCLHEEWKLTRRSLLTENMLQLLDALLHACCLAIMYYYGGRLVMDGDMTLGSLISFIAIYTWLRPFGVSFYNMFIEAKKTSPSIERIIDIAAVVPSKAGIQPEDRLTTIDIEDVGLQHGGRTILHRINLHLAAPSVISIVGQRGSGKSTLADLLLRLQTPTSGSIRINGIPLDSLDEGWIRRHMLAVTQDIYLRSGTLMENITFGCDNIDPAALHQAISIAELEDWIDRLPQGLQTEVGQQGMSVSGGERQRISIARALLRQPSLLIMDEATSALDTGTEMRLLTNLINRLPHTTLIFITHRMAAAKLSHRTYIMRNGALADSRQPQ</sequence>
<feature type="transmembrane region" description="Helical" evidence="7">
    <location>
        <begin position="24"/>
        <end position="48"/>
    </location>
</feature>
<dbReference type="GO" id="GO:0005524">
    <property type="term" value="F:ATP binding"/>
    <property type="evidence" value="ECO:0007669"/>
    <property type="project" value="UniProtKB-KW"/>
</dbReference>
<dbReference type="InterPro" id="IPR011527">
    <property type="entry name" value="ABC1_TM_dom"/>
</dbReference>
<feature type="domain" description="ABC transporter" evidence="8">
    <location>
        <begin position="336"/>
        <end position="554"/>
    </location>
</feature>
<dbReference type="InterPro" id="IPR039421">
    <property type="entry name" value="Type_1_exporter"/>
</dbReference>
<feature type="transmembrane region" description="Helical" evidence="7">
    <location>
        <begin position="60"/>
        <end position="81"/>
    </location>
</feature>
<name>A0ABN8G813_9BACL</name>
<keyword evidence="11" id="KW-1185">Reference proteome</keyword>
<dbReference type="SUPFAM" id="SSF90123">
    <property type="entry name" value="ABC transporter transmembrane region"/>
    <property type="match status" value="1"/>
</dbReference>
<dbReference type="InterPro" id="IPR027417">
    <property type="entry name" value="P-loop_NTPase"/>
</dbReference>
<evidence type="ECO:0000256" key="2">
    <source>
        <dbReference type="ARBA" id="ARBA00022692"/>
    </source>
</evidence>
<evidence type="ECO:0000313" key="11">
    <source>
        <dbReference type="Proteomes" id="UP000838686"/>
    </source>
</evidence>
<dbReference type="SUPFAM" id="SSF52540">
    <property type="entry name" value="P-loop containing nucleoside triphosphate hydrolases"/>
    <property type="match status" value="1"/>
</dbReference>
<dbReference type="Gene3D" id="3.40.50.300">
    <property type="entry name" value="P-loop containing nucleotide triphosphate hydrolases"/>
    <property type="match status" value="1"/>
</dbReference>
<dbReference type="Proteomes" id="UP000838686">
    <property type="component" value="Unassembled WGS sequence"/>
</dbReference>
<dbReference type="RefSeq" id="WP_236340160.1">
    <property type="nucleotide sequence ID" value="NZ_CAKMMF010000008.1"/>
</dbReference>
<dbReference type="EMBL" id="CAKMMF010000008">
    <property type="protein sequence ID" value="CAH1202506.1"/>
    <property type="molecule type" value="Genomic_DNA"/>
</dbReference>
<organism evidence="10 11">
    <name type="scientific">Paenibacillus plantiphilus</name>
    <dbReference type="NCBI Taxonomy" id="2905650"/>
    <lineage>
        <taxon>Bacteria</taxon>
        <taxon>Bacillati</taxon>
        <taxon>Bacillota</taxon>
        <taxon>Bacilli</taxon>
        <taxon>Bacillales</taxon>
        <taxon>Paenibacillaceae</taxon>
        <taxon>Paenibacillus</taxon>
    </lineage>
</organism>
<accession>A0ABN8G813</accession>
<evidence type="ECO:0000259" key="8">
    <source>
        <dbReference type="PROSITE" id="PS50893"/>
    </source>
</evidence>
<dbReference type="InterPro" id="IPR003593">
    <property type="entry name" value="AAA+_ATPase"/>
</dbReference>
<evidence type="ECO:0000256" key="6">
    <source>
        <dbReference type="ARBA" id="ARBA00023136"/>
    </source>
</evidence>
<gene>
    <name evidence="10" type="primary">btuD_7</name>
    <name evidence="10" type="ORF">PAECIP111893_01815</name>
</gene>
<dbReference type="InterPro" id="IPR036640">
    <property type="entry name" value="ABC1_TM_sf"/>
</dbReference>
<feature type="transmembrane region" description="Helical" evidence="7">
    <location>
        <begin position="277"/>
        <end position="298"/>
    </location>
</feature>
<dbReference type="Gene3D" id="1.20.1560.10">
    <property type="entry name" value="ABC transporter type 1, transmembrane domain"/>
    <property type="match status" value="1"/>
</dbReference>
<dbReference type="CDD" id="cd07346">
    <property type="entry name" value="ABC_6TM_exporters"/>
    <property type="match status" value="1"/>
</dbReference>
<feature type="transmembrane region" description="Helical" evidence="7">
    <location>
        <begin position="161"/>
        <end position="179"/>
    </location>
</feature>
<comment type="caution">
    <text evidence="10">The sequence shown here is derived from an EMBL/GenBank/DDBJ whole genome shotgun (WGS) entry which is preliminary data.</text>
</comment>
<proteinExistence type="predicted"/>
<dbReference type="Pfam" id="PF00005">
    <property type="entry name" value="ABC_tran"/>
    <property type="match status" value="1"/>
</dbReference>
<protein>
    <submittedName>
        <fullName evidence="10">Vitamin B12 import ATP-binding protein BtuD</fullName>
    </submittedName>
</protein>
<evidence type="ECO:0000313" key="10">
    <source>
        <dbReference type="EMBL" id="CAH1202506.1"/>
    </source>
</evidence>
<evidence type="ECO:0000256" key="5">
    <source>
        <dbReference type="ARBA" id="ARBA00022989"/>
    </source>
</evidence>
<dbReference type="PANTHER" id="PTHR43394">
    <property type="entry name" value="ATP-DEPENDENT PERMEASE MDL1, MITOCHONDRIAL"/>
    <property type="match status" value="1"/>
</dbReference>
<keyword evidence="5 7" id="KW-1133">Transmembrane helix</keyword>
<feature type="transmembrane region" description="Helical" evidence="7">
    <location>
        <begin position="131"/>
        <end position="155"/>
    </location>
</feature>
<evidence type="ECO:0000256" key="7">
    <source>
        <dbReference type="SAM" id="Phobius"/>
    </source>
</evidence>
<keyword evidence="4 10" id="KW-0067">ATP-binding</keyword>
<keyword evidence="6 7" id="KW-0472">Membrane</keyword>
<comment type="subcellular location">
    <subcellularLocation>
        <location evidence="1">Cell membrane</location>
        <topology evidence="1">Multi-pass membrane protein</topology>
    </subcellularLocation>
</comment>
<reference evidence="10" key="1">
    <citation type="submission" date="2022-01" db="EMBL/GenBank/DDBJ databases">
        <authorList>
            <person name="Criscuolo A."/>
        </authorList>
    </citation>
    <scope>NUCLEOTIDE SEQUENCE</scope>
    <source>
        <strain evidence="10">CIP111893</strain>
    </source>
</reference>
<evidence type="ECO:0000256" key="4">
    <source>
        <dbReference type="ARBA" id="ARBA00022840"/>
    </source>
</evidence>